<evidence type="ECO:0000313" key="2">
    <source>
        <dbReference type="Proteomes" id="UP000683925"/>
    </source>
</evidence>
<evidence type="ECO:0000313" key="1">
    <source>
        <dbReference type="EMBL" id="CAD8173464.1"/>
    </source>
</evidence>
<proteinExistence type="predicted"/>
<comment type="caution">
    <text evidence="1">The sequence shown here is derived from an EMBL/GenBank/DDBJ whole genome shotgun (WGS) entry which is preliminary data.</text>
</comment>
<gene>
    <name evidence="1" type="ORF">POCTA_138.1.T0620034</name>
</gene>
<dbReference type="EMBL" id="CAJJDP010000061">
    <property type="protein sequence ID" value="CAD8173464.1"/>
    <property type="molecule type" value="Genomic_DNA"/>
</dbReference>
<keyword evidence="2" id="KW-1185">Reference proteome</keyword>
<sequence>MLLDQQKIIQFWGSVHLESAAENIGSLRQKKNDLYRWLQKFLKSQVKKKQIYVSFLKNCKSEKIYMKCGGRKRLVKIIKWERRKKENGANDTHKILWIRACCNSLFVHIYNKLKSDNYLWIKLREMKREQNVEKQYVTKNQAENTGCVKESLQEKAITNDI</sequence>
<dbReference type="AlphaFoldDB" id="A0A8S1V9C3"/>
<reference evidence="1" key="1">
    <citation type="submission" date="2021-01" db="EMBL/GenBank/DDBJ databases">
        <authorList>
            <consortium name="Genoscope - CEA"/>
            <person name="William W."/>
        </authorList>
    </citation>
    <scope>NUCLEOTIDE SEQUENCE</scope>
</reference>
<protein>
    <submittedName>
        <fullName evidence="1">Uncharacterized protein</fullName>
    </submittedName>
</protein>
<dbReference type="Proteomes" id="UP000683925">
    <property type="component" value="Unassembled WGS sequence"/>
</dbReference>
<organism evidence="1 2">
    <name type="scientific">Paramecium octaurelia</name>
    <dbReference type="NCBI Taxonomy" id="43137"/>
    <lineage>
        <taxon>Eukaryota</taxon>
        <taxon>Sar</taxon>
        <taxon>Alveolata</taxon>
        <taxon>Ciliophora</taxon>
        <taxon>Intramacronucleata</taxon>
        <taxon>Oligohymenophorea</taxon>
        <taxon>Peniculida</taxon>
        <taxon>Parameciidae</taxon>
        <taxon>Paramecium</taxon>
    </lineage>
</organism>
<name>A0A8S1V9C3_PAROT</name>
<accession>A0A8S1V9C3</accession>